<dbReference type="RefSeq" id="WP_032920616.1">
    <property type="nucleotide sequence ID" value="NZ_CP048261.1"/>
</dbReference>
<reference evidence="1" key="1">
    <citation type="submission" date="2012-12" db="EMBL/GenBank/DDBJ databases">
        <authorList>
            <person name="Pethick F.E."/>
            <person name="MacFadyen A.C."/>
            <person name="Tang Z."/>
            <person name="Sangal V."/>
            <person name="Tze-Tze L."/>
            <person name="Chu J."/>
            <person name="Guo M."/>
            <person name="Kirby R."/>
            <person name="Hoskisson P.A."/>
            <person name="Herron P.R."/>
            <person name="Hunter I.S."/>
        </authorList>
    </citation>
    <scope>NUCLEOTIDE SEQUENCE</scope>
    <source>
        <strain evidence="1">ATCC 10970</strain>
    </source>
</reference>
<evidence type="ECO:0000313" key="1">
    <source>
        <dbReference type="EMBL" id="QST80731.1"/>
    </source>
</evidence>
<dbReference type="AlphaFoldDB" id="A0A8A1UMK4"/>
<reference evidence="1" key="3">
    <citation type="journal article" date="2021" name="bioRxiv">
        <title>Bilateral symmetry of linear streptomycete chromosomes.</title>
        <authorList>
            <person name="Algora-Gallardo L."/>
            <person name="Schniete J.K."/>
            <person name="Mark D.R."/>
            <person name="Hunter I.S."/>
            <person name="Herron P.R."/>
        </authorList>
    </citation>
    <scope>NUCLEOTIDE SEQUENCE</scope>
    <source>
        <strain evidence="1">ATCC 10970</strain>
    </source>
</reference>
<accession>A0A8A1UMK4</accession>
<dbReference type="GeneID" id="66854592"/>
<dbReference type="EMBL" id="CP048261">
    <property type="protein sequence ID" value="QST80731.1"/>
    <property type="molecule type" value="Genomic_DNA"/>
</dbReference>
<organism evidence="1 2">
    <name type="scientific">Streptomyces rimosus subsp. rimosus (strain ATCC 10970 / DSM 40260 / JCM 4667 / NRRL 2234)</name>
    <dbReference type="NCBI Taxonomy" id="1265868"/>
    <lineage>
        <taxon>Bacteria</taxon>
        <taxon>Bacillati</taxon>
        <taxon>Actinomycetota</taxon>
        <taxon>Actinomycetes</taxon>
        <taxon>Kitasatosporales</taxon>
        <taxon>Streptomycetaceae</taxon>
        <taxon>Streptomyces</taxon>
    </lineage>
</organism>
<sequence>MSARTYRDGEHTMCGHCDLIAETLTAETARIYPELRAEFEVGEPLCCGEAAAAWRAERGRSGGAA</sequence>
<proteinExistence type="predicted"/>
<name>A0A8A1UMK4_STRR1</name>
<reference evidence="1" key="2">
    <citation type="submission" date="2020-01" db="EMBL/GenBank/DDBJ databases">
        <authorList>
            <person name="Algora L."/>
            <person name="Schniete J.K."/>
            <person name="MacFadyen A."/>
            <person name="Hoskisson P.A."/>
            <person name="Hunter I.S."/>
            <person name="Herron P.R."/>
        </authorList>
    </citation>
    <scope>NUCLEOTIDE SEQUENCE</scope>
    <source>
        <strain evidence="1">ATCC 10970</strain>
    </source>
</reference>
<gene>
    <name evidence="1" type="ORF">SRIM_011590</name>
</gene>
<dbReference type="Proteomes" id="UP000011074">
    <property type="component" value="Chromosome"/>
</dbReference>
<protein>
    <submittedName>
        <fullName evidence="1">Uncharacterized protein</fullName>
    </submittedName>
</protein>
<evidence type="ECO:0000313" key="2">
    <source>
        <dbReference type="Proteomes" id="UP000011074"/>
    </source>
</evidence>